<sequence>MAFISVMLMVDLSETTKPVCFRFNYEEKLLEKMVKNEFKMEQALKRIDDIEGLMLRTNRTIQGALGTFKASTTIMIPAKKTCYNGWELKYRGILIPGRDSHPNAQAAQRSCDIQMGRLSKFCSRRVEH</sequence>
<organism evidence="1 2">
    <name type="scientific">Dreissena polymorpha</name>
    <name type="common">Zebra mussel</name>
    <name type="synonym">Mytilus polymorpha</name>
    <dbReference type="NCBI Taxonomy" id="45954"/>
    <lineage>
        <taxon>Eukaryota</taxon>
        <taxon>Metazoa</taxon>
        <taxon>Spiralia</taxon>
        <taxon>Lophotrochozoa</taxon>
        <taxon>Mollusca</taxon>
        <taxon>Bivalvia</taxon>
        <taxon>Autobranchia</taxon>
        <taxon>Heteroconchia</taxon>
        <taxon>Euheterodonta</taxon>
        <taxon>Imparidentia</taxon>
        <taxon>Neoheterodontei</taxon>
        <taxon>Myida</taxon>
        <taxon>Dreissenoidea</taxon>
        <taxon>Dreissenidae</taxon>
        <taxon>Dreissena</taxon>
    </lineage>
</organism>
<accession>A0A9D4LA09</accession>
<keyword evidence="2" id="KW-1185">Reference proteome</keyword>
<reference evidence="1" key="2">
    <citation type="submission" date="2020-11" db="EMBL/GenBank/DDBJ databases">
        <authorList>
            <person name="McCartney M.A."/>
            <person name="Auch B."/>
            <person name="Kono T."/>
            <person name="Mallez S."/>
            <person name="Becker A."/>
            <person name="Gohl D.M."/>
            <person name="Silverstein K.A.T."/>
            <person name="Koren S."/>
            <person name="Bechman K.B."/>
            <person name="Herman A."/>
            <person name="Abrahante J.E."/>
            <person name="Garbe J."/>
        </authorList>
    </citation>
    <scope>NUCLEOTIDE SEQUENCE</scope>
    <source>
        <strain evidence="1">Duluth1</strain>
        <tissue evidence="1">Whole animal</tissue>
    </source>
</reference>
<protein>
    <submittedName>
        <fullName evidence="1">Uncharacterized protein</fullName>
    </submittedName>
</protein>
<gene>
    <name evidence="1" type="ORF">DPMN_096588</name>
</gene>
<dbReference type="AlphaFoldDB" id="A0A9D4LA09"/>
<evidence type="ECO:0000313" key="1">
    <source>
        <dbReference type="EMBL" id="KAH3854049.1"/>
    </source>
</evidence>
<comment type="caution">
    <text evidence="1">The sequence shown here is derived from an EMBL/GenBank/DDBJ whole genome shotgun (WGS) entry which is preliminary data.</text>
</comment>
<dbReference type="Proteomes" id="UP000828390">
    <property type="component" value="Unassembled WGS sequence"/>
</dbReference>
<dbReference type="EMBL" id="JAIWYP010000003">
    <property type="protein sequence ID" value="KAH3854049.1"/>
    <property type="molecule type" value="Genomic_DNA"/>
</dbReference>
<reference evidence="1" key="1">
    <citation type="journal article" date="2019" name="bioRxiv">
        <title>The Genome of the Zebra Mussel, Dreissena polymorpha: A Resource for Invasive Species Research.</title>
        <authorList>
            <person name="McCartney M.A."/>
            <person name="Auch B."/>
            <person name="Kono T."/>
            <person name="Mallez S."/>
            <person name="Zhang Y."/>
            <person name="Obille A."/>
            <person name="Becker A."/>
            <person name="Abrahante J.E."/>
            <person name="Garbe J."/>
            <person name="Badalamenti J.P."/>
            <person name="Herman A."/>
            <person name="Mangelson H."/>
            <person name="Liachko I."/>
            <person name="Sullivan S."/>
            <person name="Sone E.D."/>
            <person name="Koren S."/>
            <person name="Silverstein K.A.T."/>
            <person name="Beckman K.B."/>
            <person name="Gohl D.M."/>
        </authorList>
    </citation>
    <scope>NUCLEOTIDE SEQUENCE</scope>
    <source>
        <strain evidence="1">Duluth1</strain>
        <tissue evidence="1">Whole animal</tissue>
    </source>
</reference>
<evidence type="ECO:0000313" key="2">
    <source>
        <dbReference type="Proteomes" id="UP000828390"/>
    </source>
</evidence>
<proteinExistence type="predicted"/>
<name>A0A9D4LA09_DREPO</name>